<protein>
    <recommendedName>
        <fullName evidence="3">YCII-related domain-containing protein</fullName>
    </recommendedName>
</protein>
<accession>A0A820JS13</accession>
<gene>
    <name evidence="1" type="ORF">UJA718_LOCUS14502</name>
</gene>
<reference evidence="1" key="1">
    <citation type="submission" date="2021-02" db="EMBL/GenBank/DDBJ databases">
        <authorList>
            <person name="Nowell W R."/>
        </authorList>
    </citation>
    <scope>NUCLEOTIDE SEQUENCE</scope>
</reference>
<dbReference type="SUPFAM" id="SSF54909">
    <property type="entry name" value="Dimeric alpha+beta barrel"/>
    <property type="match status" value="1"/>
</dbReference>
<evidence type="ECO:0000313" key="2">
    <source>
        <dbReference type="Proteomes" id="UP000663873"/>
    </source>
</evidence>
<feature type="non-terminal residue" evidence="1">
    <location>
        <position position="1"/>
    </location>
</feature>
<evidence type="ECO:0008006" key="3">
    <source>
        <dbReference type="Google" id="ProtNLM"/>
    </source>
</evidence>
<name>A0A820JS13_9BILA</name>
<dbReference type="Proteomes" id="UP000663873">
    <property type="component" value="Unassembled WGS sequence"/>
</dbReference>
<dbReference type="InterPro" id="IPR011008">
    <property type="entry name" value="Dimeric_a/b-barrel"/>
</dbReference>
<sequence length="139" mass="15588">FELSALSYTLTTTHTMTSSSAPQSQAKFTVVEFEYSAEYPVKVEQYLAPHIVHIHAHTATNGGKIVLIGPFLNNQREENATTATGGLSIWRDATDEEITKYIETDPFVVHGLVEKWTVRPLLSMGGHQAFENDFYRMPN</sequence>
<dbReference type="AlphaFoldDB" id="A0A820JS13"/>
<dbReference type="Gene3D" id="3.30.70.1060">
    <property type="entry name" value="Dimeric alpha+beta barrel"/>
    <property type="match status" value="1"/>
</dbReference>
<evidence type="ECO:0000313" key="1">
    <source>
        <dbReference type="EMBL" id="CAF4331100.1"/>
    </source>
</evidence>
<keyword evidence="2" id="KW-1185">Reference proteome</keyword>
<comment type="caution">
    <text evidence="1">The sequence shown here is derived from an EMBL/GenBank/DDBJ whole genome shotgun (WGS) entry which is preliminary data.</text>
</comment>
<proteinExistence type="predicted"/>
<organism evidence="1 2">
    <name type="scientific">Rotaria socialis</name>
    <dbReference type="NCBI Taxonomy" id="392032"/>
    <lineage>
        <taxon>Eukaryota</taxon>
        <taxon>Metazoa</taxon>
        <taxon>Spiralia</taxon>
        <taxon>Gnathifera</taxon>
        <taxon>Rotifera</taxon>
        <taxon>Eurotatoria</taxon>
        <taxon>Bdelloidea</taxon>
        <taxon>Philodinida</taxon>
        <taxon>Philodinidae</taxon>
        <taxon>Rotaria</taxon>
    </lineage>
</organism>
<dbReference type="EMBL" id="CAJOBP010002051">
    <property type="protein sequence ID" value="CAF4331100.1"/>
    <property type="molecule type" value="Genomic_DNA"/>
</dbReference>